<evidence type="ECO:0000313" key="3">
    <source>
        <dbReference type="Proteomes" id="UP000078512"/>
    </source>
</evidence>
<dbReference type="EMBL" id="KV442012">
    <property type="protein sequence ID" value="OAQ36203.1"/>
    <property type="molecule type" value="Genomic_DNA"/>
</dbReference>
<keyword evidence="1" id="KW-0812">Transmembrane</keyword>
<feature type="transmembrane region" description="Helical" evidence="1">
    <location>
        <begin position="12"/>
        <end position="33"/>
    </location>
</feature>
<name>A0A197KGC2_9FUNG</name>
<sequence>MDRGIFHDLFLFFSFHYAITLLHLPIIAQNLGLNHWAEKVKKRCWFVVFVGAAVVRR</sequence>
<dbReference type="AlphaFoldDB" id="A0A197KGC2"/>
<keyword evidence="1" id="KW-1133">Transmembrane helix</keyword>
<keyword evidence="1" id="KW-0472">Membrane</keyword>
<evidence type="ECO:0000313" key="2">
    <source>
        <dbReference type="EMBL" id="OAQ36203.1"/>
    </source>
</evidence>
<evidence type="ECO:0000256" key="1">
    <source>
        <dbReference type="SAM" id="Phobius"/>
    </source>
</evidence>
<reference evidence="2 3" key="1">
    <citation type="submission" date="2016-05" db="EMBL/GenBank/DDBJ databases">
        <title>Genome sequencing reveals origins of a unique bacterial endosymbiosis in the earliest lineages of terrestrial Fungi.</title>
        <authorList>
            <consortium name="DOE Joint Genome Institute"/>
            <person name="Uehling J."/>
            <person name="Gryganskyi A."/>
            <person name="Hameed K."/>
            <person name="Tschaplinski T."/>
            <person name="Misztal P."/>
            <person name="Wu S."/>
            <person name="Desiro A."/>
            <person name="Vande Pol N."/>
            <person name="Du Z.-Y."/>
            <person name="Zienkiewicz A."/>
            <person name="Zienkiewicz K."/>
            <person name="Morin E."/>
            <person name="Tisserant E."/>
            <person name="Splivallo R."/>
            <person name="Hainaut M."/>
            <person name="Henrissat B."/>
            <person name="Ohm R."/>
            <person name="Kuo A."/>
            <person name="Yan J."/>
            <person name="Lipzen A."/>
            <person name="Nolan M."/>
            <person name="Labutti K."/>
            <person name="Barry K."/>
            <person name="Goldstein A."/>
            <person name="Labbe J."/>
            <person name="Schadt C."/>
            <person name="Tuskan G."/>
            <person name="Grigoriev I."/>
            <person name="Martin F."/>
            <person name="Vilgalys R."/>
            <person name="Bonito G."/>
        </authorList>
    </citation>
    <scope>NUCLEOTIDE SEQUENCE [LARGE SCALE GENOMIC DNA]</scope>
    <source>
        <strain evidence="2 3">AG-77</strain>
    </source>
</reference>
<organism evidence="2 3">
    <name type="scientific">Linnemannia elongata AG-77</name>
    <dbReference type="NCBI Taxonomy" id="1314771"/>
    <lineage>
        <taxon>Eukaryota</taxon>
        <taxon>Fungi</taxon>
        <taxon>Fungi incertae sedis</taxon>
        <taxon>Mucoromycota</taxon>
        <taxon>Mortierellomycotina</taxon>
        <taxon>Mortierellomycetes</taxon>
        <taxon>Mortierellales</taxon>
        <taxon>Mortierellaceae</taxon>
        <taxon>Linnemannia</taxon>
    </lineage>
</organism>
<dbReference type="Proteomes" id="UP000078512">
    <property type="component" value="Unassembled WGS sequence"/>
</dbReference>
<gene>
    <name evidence="2" type="ORF">K457DRAFT_27202</name>
</gene>
<proteinExistence type="predicted"/>
<keyword evidence="3" id="KW-1185">Reference proteome</keyword>
<protein>
    <submittedName>
        <fullName evidence="2">Uncharacterized protein</fullName>
    </submittedName>
</protein>
<accession>A0A197KGC2</accession>